<keyword evidence="1" id="KW-0812">Transmembrane</keyword>
<feature type="transmembrane region" description="Helical" evidence="1">
    <location>
        <begin position="102"/>
        <end position="125"/>
    </location>
</feature>
<gene>
    <name evidence="2" type="ORF">GCM10011518_41720</name>
</gene>
<evidence type="ECO:0000313" key="2">
    <source>
        <dbReference type="EMBL" id="GGF28076.1"/>
    </source>
</evidence>
<dbReference type="RefSeq" id="WP_163396382.1">
    <property type="nucleotide sequence ID" value="NZ_BMKP01000013.1"/>
</dbReference>
<keyword evidence="1" id="KW-0472">Membrane</keyword>
<dbReference type="Proteomes" id="UP000655016">
    <property type="component" value="Unassembled WGS sequence"/>
</dbReference>
<reference evidence="3" key="1">
    <citation type="journal article" date="2019" name="Int. J. Syst. Evol. Microbiol.">
        <title>The Global Catalogue of Microorganisms (GCM) 10K type strain sequencing project: providing services to taxonomists for standard genome sequencing and annotation.</title>
        <authorList>
            <consortium name="The Broad Institute Genomics Platform"/>
            <consortium name="The Broad Institute Genome Sequencing Center for Infectious Disease"/>
            <person name="Wu L."/>
            <person name="Ma J."/>
        </authorList>
    </citation>
    <scope>NUCLEOTIDE SEQUENCE [LARGE SCALE GENOMIC DNA]</scope>
    <source>
        <strain evidence="3">CGMCC 1.16060</strain>
    </source>
</reference>
<evidence type="ECO:0000313" key="3">
    <source>
        <dbReference type="Proteomes" id="UP000655016"/>
    </source>
</evidence>
<feature type="transmembrane region" description="Helical" evidence="1">
    <location>
        <begin position="46"/>
        <end position="62"/>
    </location>
</feature>
<organism evidence="2 3">
    <name type="scientific">Flavobacterium limi</name>
    <dbReference type="NCBI Taxonomy" id="2045105"/>
    <lineage>
        <taxon>Bacteria</taxon>
        <taxon>Pseudomonadati</taxon>
        <taxon>Bacteroidota</taxon>
        <taxon>Flavobacteriia</taxon>
        <taxon>Flavobacteriales</taxon>
        <taxon>Flavobacteriaceae</taxon>
        <taxon>Flavobacterium</taxon>
    </lineage>
</organism>
<keyword evidence="3" id="KW-1185">Reference proteome</keyword>
<sequence>MFEFQKDFTFNEVSEWITVYYNFFFKPRITIKDILIKNKEQKTRQFLFFFFVYAASFIFLSVETSLTAGIKPAILNLFYIFPIAFIFGLVSRFFGKKYIGGTLAYIIIFHLIAIPIINILTAIFFTSENYTYYFIQNIFSAISSFYMFLFFGYAIEQKFGKATFISLTNFLIVNLIILCFLRINFDPYSQPYGDTDLIYQEYSNLVKPLNNKELIPTYRTINNYNDKISTDFLLQEVISGKDASGSTKNNDKFIFNIEENIKHIQEATTKLAFNRNREIAYVWLNYLKEVQRETNYKVKDIFELEDLKPTKMFSKEINGNKLTCYYKKIDYKKMLEMQVHLKWYNNSIIENHNKCVYPSNLCNSILVFPSNFLNNIISKLLGEKSTEELKFQFDELE</sequence>
<evidence type="ECO:0000256" key="1">
    <source>
        <dbReference type="SAM" id="Phobius"/>
    </source>
</evidence>
<dbReference type="EMBL" id="BMKP01000013">
    <property type="protein sequence ID" value="GGF28076.1"/>
    <property type="molecule type" value="Genomic_DNA"/>
</dbReference>
<accession>A0ABQ1UVL3</accession>
<keyword evidence="1" id="KW-1133">Transmembrane helix</keyword>
<feature type="transmembrane region" description="Helical" evidence="1">
    <location>
        <begin position="131"/>
        <end position="155"/>
    </location>
</feature>
<proteinExistence type="predicted"/>
<name>A0ABQ1UVL3_9FLAO</name>
<feature type="transmembrane region" description="Helical" evidence="1">
    <location>
        <begin position="162"/>
        <end position="183"/>
    </location>
</feature>
<feature type="transmembrane region" description="Helical" evidence="1">
    <location>
        <begin position="74"/>
        <end position="95"/>
    </location>
</feature>
<comment type="caution">
    <text evidence="2">The sequence shown here is derived from an EMBL/GenBank/DDBJ whole genome shotgun (WGS) entry which is preliminary data.</text>
</comment>
<protein>
    <submittedName>
        <fullName evidence="2">Uncharacterized protein</fullName>
    </submittedName>
</protein>